<name>A0A9P8HGY8_9HYPO</name>
<reference evidence="1 2" key="1">
    <citation type="submission" date="2021-08" db="EMBL/GenBank/DDBJ databases">
        <title>The highly contiguous genome resource for Trichoderma semiorbis FJ059, a fungal antagonistic to plant pathogens.</title>
        <authorList>
            <person name="Liu T."/>
        </authorList>
    </citation>
    <scope>NUCLEOTIDE SEQUENCE [LARGE SCALE GENOMIC DNA]</scope>
    <source>
        <strain evidence="1 2">FJ059</strain>
    </source>
</reference>
<evidence type="ECO:0000313" key="1">
    <source>
        <dbReference type="EMBL" id="KAH0524659.1"/>
    </source>
</evidence>
<organism evidence="1 2">
    <name type="scientific">Trichoderma semiorbis</name>
    <dbReference type="NCBI Taxonomy" id="1491008"/>
    <lineage>
        <taxon>Eukaryota</taxon>
        <taxon>Fungi</taxon>
        <taxon>Dikarya</taxon>
        <taxon>Ascomycota</taxon>
        <taxon>Pezizomycotina</taxon>
        <taxon>Sordariomycetes</taxon>
        <taxon>Hypocreomycetidae</taxon>
        <taxon>Hypocreales</taxon>
        <taxon>Hypocreaceae</taxon>
        <taxon>Trichoderma</taxon>
    </lineage>
</organism>
<accession>A0A9P8HGY8</accession>
<keyword evidence="2" id="KW-1185">Reference proteome</keyword>
<gene>
    <name evidence="1" type="ORF">TsFJ059_007138</name>
</gene>
<comment type="caution">
    <text evidence="1">The sequence shown here is derived from an EMBL/GenBank/DDBJ whole genome shotgun (WGS) entry which is preliminary data.</text>
</comment>
<proteinExistence type="predicted"/>
<evidence type="ECO:0000313" key="2">
    <source>
        <dbReference type="Proteomes" id="UP000826573"/>
    </source>
</evidence>
<dbReference type="AlphaFoldDB" id="A0A9P8HGY8"/>
<protein>
    <submittedName>
        <fullName evidence="1">Uncharacterized protein</fullName>
    </submittedName>
</protein>
<sequence>MASERASGGAIWANPGLELRKTDRTSWPRFSDAAAPAALQLNSNLELTNEWLEGVSGKDKRRVEPVCGAPRLGQWMETATAARDDSGKATQGA</sequence>
<dbReference type="Proteomes" id="UP000826573">
    <property type="component" value="Unassembled WGS sequence"/>
</dbReference>
<dbReference type="EMBL" id="JAIMJC010000005">
    <property type="protein sequence ID" value="KAH0524659.1"/>
    <property type="molecule type" value="Genomic_DNA"/>
</dbReference>